<reference evidence="3" key="1">
    <citation type="submission" date="2016-10" db="EMBL/GenBank/DDBJ databases">
        <authorList>
            <person name="Varghese N."/>
            <person name="Submissions S."/>
        </authorList>
    </citation>
    <scope>NUCLEOTIDE SEQUENCE [LARGE SCALE GENOMIC DNA]</scope>
    <source>
        <strain evidence="3">ATCC 25963</strain>
    </source>
</reference>
<keyword evidence="3" id="KW-1185">Reference proteome</keyword>
<dbReference type="SUPFAM" id="SSF158682">
    <property type="entry name" value="TerB-like"/>
    <property type="match status" value="1"/>
</dbReference>
<evidence type="ECO:0000313" key="3">
    <source>
        <dbReference type="Proteomes" id="UP000199400"/>
    </source>
</evidence>
<dbReference type="AlphaFoldDB" id="A0A1I2HQI3"/>
<dbReference type="Pfam" id="PF05099">
    <property type="entry name" value="TerB"/>
    <property type="match status" value="1"/>
</dbReference>
<dbReference type="InterPro" id="IPR007791">
    <property type="entry name" value="DjlA_N"/>
</dbReference>
<organism evidence="2 3">
    <name type="scientific">Nannocystis exedens</name>
    <dbReference type="NCBI Taxonomy" id="54"/>
    <lineage>
        <taxon>Bacteria</taxon>
        <taxon>Pseudomonadati</taxon>
        <taxon>Myxococcota</taxon>
        <taxon>Polyangia</taxon>
        <taxon>Nannocystales</taxon>
        <taxon>Nannocystaceae</taxon>
        <taxon>Nannocystis</taxon>
    </lineage>
</organism>
<evidence type="ECO:0000259" key="1">
    <source>
        <dbReference type="Pfam" id="PF05099"/>
    </source>
</evidence>
<dbReference type="EMBL" id="FOMX01000046">
    <property type="protein sequence ID" value="SFF31942.1"/>
    <property type="molecule type" value="Genomic_DNA"/>
</dbReference>
<dbReference type="Gene3D" id="1.10.3680.10">
    <property type="entry name" value="TerB-like"/>
    <property type="match status" value="1"/>
</dbReference>
<dbReference type="STRING" id="54.SAMN02745121_08116"/>
<protein>
    <submittedName>
        <fullName evidence="2">Tellurite resistance protein TerB</fullName>
    </submittedName>
</protein>
<dbReference type="Proteomes" id="UP000199400">
    <property type="component" value="Unassembled WGS sequence"/>
</dbReference>
<evidence type="ECO:0000313" key="2">
    <source>
        <dbReference type="EMBL" id="SFF31942.1"/>
    </source>
</evidence>
<dbReference type="OrthoDB" id="5522551at2"/>
<name>A0A1I2HQI3_9BACT</name>
<dbReference type="RefSeq" id="WP_096327658.1">
    <property type="nucleotide sequence ID" value="NZ_FOMX01000046.1"/>
</dbReference>
<feature type="domain" description="Co-chaperone DjlA N-terminal" evidence="1">
    <location>
        <begin position="27"/>
        <end position="130"/>
    </location>
</feature>
<dbReference type="InterPro" id="IPR029024">
    <property type="entry name" value="TerB-like"/>
</dbReference>
<proteinExistence type="predicted"/>
<gene>
    <name evidence="2" type="ORF">SAMN02745121_08116</name>
</gene>
<accession>A0A1I2HQI3</accession>
<sequence>MGLLSKLTGKVTPQKKPTDDALLLHGMLLMCGADGSFDEAELPTVESYFAQLPEFEGKDFGEVYQEAVKILKRFPSLKDSVKALGDLSSQLVKNKAYLLAADIAMSSGDVDEAEDAMLEAMQRVLNVEDSLATKILEVLTLKYARA</sequence>
<dbReference type="CDD" id="cd07176">
    <property type="entry name" value="terB"/>
    <property type="match status" value="1"/>
</dbReference>